<dbReference type="OrthoDB" id="287810at2"/>
<protein>
    <recommendedName>
        <fullName evidence="3">Carboxypeptidase regulatory-like domain-containing protein</fullName>
    </recommendedName>
</protein>
<dbReference type="RefSeq" id="WP_145028173.1">
    <property type="nucleotide sequence ID" value="NZ_CP036271.1"/>
</dbReference>
<dbReference type="AlphaFoldDB" id="A0A517SAN2"/>
<dbReference type="KEGG" id="ccos:Pan44_11950"/>
<organism evidence="1 2">
    <name type="scientific">Caulifigura coniformis</name>
    <dbReference type="NCBI Taxonomy" id="2527983"/>
    <lineage>
        <taxon>Bacteria</taxon>
        <taxon>Pseudomonadati</taxon>
        <taxon>Planctomycetota</taxon>
        <taxon>Planctomycetia</taxon>
        <taxon>Planctomycetales</taxon>
        <taxon>Planctomycetaceae</taxon>
        <taxon>Caulifigura</taxon>
    </lineage>
</organism>
<dbReference type="InParanoid" id="A0A517SAN2"/>
<evidence type="ECO:0008006" key="3">
    <source>
        <dbReference type="Google" id="ProtNLM"/>
    </source>
</evidence>
<evidence type="ECO:0000313" key="2">
    <source>
        <dbReference type="Proteomes" id="UP000315700"/>
    </source>
</evidence>
<accession>A0A517SAN2</accession>
<keyword evidence="2" id="KW-1185">Reference proteome</keyword>
<name>A0A517SAN2_9PLAN</name>
<gene>
    <name evidence="1" type="ORF">Pan44_11950</name>
</gene>
<dbReference type="PROSITE" id="PS51257">
    <property type="entry name" value="PROKAR_LIPOPROTEIN"/>
    <property type="match status" value="1"/>
</dbReference>
<dbReference type="Proteomes" id="UP000315700">
    <property type="component" value="Chromosome"/>
</dbReference>
<reference evidence="1 2" key="1">
    <citation type="submission" date="2019-02" db="EMBL/GenBank/DDBJ databases">
        <title>Deep-cultivation of Planctomycetes and their phenomic and genomic characterization uncovers novel biology.</title>
        <authorList>
            <person name="Wiegand S."/>
            <person name="Jogler M."/>
            <person name="Boedeker C."/>
            <person name="Pinto D."/>
            <person name="Vollmers J."/>
            <person name="Rivas-Marin E."/>
            <person name="Kohn T."/>
            <person name="Peeters S.H."/>
            <person name="Heuer A."/>
            <person name="Rast P."/>
            <person name="Oberbeckmann S."/>
            <person name="Bunk B."/>
            <person name="Jeske O."/>
            <person name="Meyerdierks A."/>
            <person name="Storesund J.E."/>
            <person name="Kallscheuer N."/>
            <person name="Luecker S."/>
            <person name="Lage O.M."/>
            <person name="Pohl T."/>
            <person name="Merkel B.J."/>
            <person name="Hornburger P."/>
            <person name="Mueller R.-W."/>
            <person name="Bruemmer F."/>
            <person name="Labrenz M."/>
            <person name="Spormann A.M."/>
            <person name="Op den Camp H."/>
            <person name="Overmann J."/>
            <person name="Amann R."/>
            <person name="Jetten M.S.M."/>
            <person name="Mascher T."/>
            <person name="Medema M.H."/>
            <person name="Devos D.P."/>
            <person name="Kaster A.-K."/>
            <person name="Ovreas L."/>
            <person name="Rohde M."/>
            <person name="Galperin M.Y."/>
            <person name="Jogler C."/>
        </authorList>
    </citation>
    <scope>NUCLEOTIDE SEQUENCE [LARGE SCALE GENOMIC DNA]</scope>
    <source>
        <strain evidence="1 2">Pan44</strain>
    </source>
</reference>
<proteinExistence type="predicted"/>
<sequence>MRRQAFLAGCFALFLAGCGSDGPQLCEVVGTVTLDGAPIEGVELTFVPQNVPATMLSYGRTDAAGRYELAFTAAKTGAIPATHHVRVDIPGGKSMAKINKKYQPEGTITKEVKDGHNVIDIELSSP</sequence>
<dbReference type="EMBL" id="CP036271">
    <property type="protein sequence ID" value="QDT53179.1"/>
    <property type="molecule type" value="Genomic_DNA"/>
</dbReference>
<evidence type="ECO:0000313" key="1">
    <source>
        <dbReference type="EMBL" id="QDT53179.1"/>
    </source>
</evidence>